<dbReference type="GO" id="GO:0016020">
    <property type="term" value="C:membrane"/>
    <property type="evidence" value="ECO:0007669"/>
    <property type="project" value="UniProtKB-SubCell"/>
</dbReference>
<evidence type="ECO:0000256" key="6">
    <source>
        <dbReference type="PROSITE-ProRule" id="PRU10141"/>
    </source>
</evidence>
<dbReference type="InterPro" id="IPR017441">
    <property type="entry name" value="Protein_kinase_ATP_BS"/>
</dbReference>
<dbReference type="InterPro" id="IPR000719">
    <property type="entry name" value="Prot_kinase_dom"/>
</dbReference>
<dbReference type="Proteomes" id="UP000187203">
    <property type="component" value="Unassembled WGS sequence"/>
</dbReference>
<dbReference type="GO" id="GO:0005524">
    <property type="term" value="F:ATP binding"/>
    <property type="evidence" value="ECO:0007669"/>
    <property type="project" value="UniProtKB-UniRule"/>
</dbReference>
<evidence type="ECO:0000256" key="2">
    <source>
        <dbReference type="ARBA" id="ARBA00022692"/>
    </source>
</evidence>
<keyword evidence="6" id="KW-0547">Nucleotide-binding</keyword>
<comment type="subcellular location">
    <subcellularLocation>
        <location evidence="1">Membrane</location>
        <topology evidence="1">Single-pass membrane protein</topology>
    </subcellularLocation>
</comment>
<sequence length="548" mass="61575">MDIIHVLQANHLHVCLVNTGNGIPLISALELRLLNSTTYRTQTGSLELFTRYDVGSTTRSTFRFKDDAYDRIWWPYIRKDWTQISTSSTVGSEEDQYEPPSLAMSTAGTPVNASQSLDFYIDSTSLPNAQFYLYMHFAEVEKLLPNETRAFNISYNGKYWYGPLSPAYLSSNTLYTRSALTGGDYRFSIYKTADSTHPPILNAIEVYMVKEFLQSETIQEEASAASLAILIVALGALWLKRRKLPAVGIGQNTNDEHQNLACISDQSLESRNRQFTFSEVQKMTNNFTRVLGKGGFGTVFHGYLDNRTEVAVKMLSHSSVQGYKQFQAEVKLLLRVHHRNLTSLIGYCNEGTNLGLIYEYMAKGNLAEHLSGRGNRILNWEERLRTTLEAAQGGTHVSASIAGTPGYLDPEYYTSNRLTEKSDVYSFGIVLLEVISGRPVISETNNERTHISQWVSSLLSRGDVNNIVDPRLQGDFDVNSVWKAVELAMSCLTYNSTRRPNMNEVATELTQCLSKERARRMRGQENESQDSVGMISMNLGTTLSPLPR</sequence>
<dbReference type="PROSITE" id="PS50011">
    <property type="entry name" value="PROTEIN_KINASE_DOM"/>
    <property type="match status" value="1"/>
</dbReference>
<evidence type="ECO:0000313" key="9">
    <source>
        <dbReference type="Proteomes" id="UP000187203"/>
    </source>
</evidence>
<dbReference type="Pfam" id="PF00069">
    <property type="entry name" value="Pkinase"/>
    <property type="match status" value="1"/>
</dbReference>
<reference evidence="9" key="1">
    <citation type="submission" date="2013-09" db="EMBL/GenBank/DDBJ databases">
        <title>Corchorus olitorius genome sequencing.</title>
        <authorList>
            <person name="Alam M."/>
            <person name="Haque M.S."/>
            <person name="Islam M.S."/>
            <person name="Emdad E.M."/>
            <person name="Islam M.M."/>
            <person name="Ahmed B."/>
            <person name="Halim A."/>
            <person name="Hossen Q.M.M."/>
            <person name="Hossain M.Z."/>
            <person name="Ahmed R."/>
            <person name="Khan M.M."/>
            <person name="Islam R."/>
            <person name="Rashid M.M."/>
            <person name="Khan S.A."/>
            <person name="Rahman M.S."/>
            <person name="Alam M."/>
            <person name="Yahiya A.S."/>
            <person name="Khan M.S."/>
            <person name="Azam M.S."/>
            <person name="Haque T."/>
            <person name="Lashkar M.Z.H."/>
            <person name="Akhand A.I."/>
            <person name="Morshed G."/>
            <person name="Roy S."/>
            <person name="Uddin K.S."/>
            <person name="Rabeya T."/>
            <person name="Hossain A.S."/>
            <person name="Chowdhury A."/>
            <person name="Snigdha A.R."/>
            <person name="Mortoza M.S."/>
            <person name="Matin S.A."/>
            <person name="Hoque S.M.E."/>
            <person name="Islam M.K."/>
            <person name="Roy D.K."/>
            <person name="Haider R."/>
            <person name="Moosa M.M."/>
            <person name="Elias S.M."/>
            <person name="Hasan A.M."/>
            <person name="Jahan S."/>
            <person name="Shafiuddin M."/>
            <person name="Mahmood N."/>
            <person name="Shommy N.S."/>
        </authorList>
    </citation>
    <scope>NUCLEOTIDE SEQUENCE [LARGE SCALE GENOMIC DNA]</scope>
    <source>
        <strain evidence="9">cv. O-4</strain>
    </source>
</reference>
<keyword evidence="6" id="KW-0067">ATP-binding</keyword>
<dbReference type="InterPro" id="IPR024788">
    <property type="entry name" value="Malectin-like_Carb-bd_dom"/>
</dbReference>
<dbReference type="PANTHER" id="PTHR45631:SF202">
    <property type="entry name" value="SENESCENCE-INDUCED RECEPTOR-LIKE SERINE_THREONINE-PROTEIN KINASE"/>
    <property type="match status" value="1"/>
</dbReference>
<feature type="binding site" evidence="6">
    <location>
        <position position="313"/>
    </location>
    <ligand>
        <name>ATP</name>
        <dbReference type="ChEBI" id="CHEBI:30616"/>
    </ligand>
</feature>
<dbReference type="OrthoDB" id="2013020at2759"/>
<dbReference type="PANTHER" id="PTHR45631">
    <property type="entry name" value="OS07G0107800 PROTEIN-RELATED"/>
    <property type="match status" value="1"/>
</dbReference>
<dbReference type="Gene3D" id="3.30.200.20">
    <property type="entry name" value="Phosphorylase Kinase, domain 1"/>
    <property type="match status" value="1"/>
</dbReference>
<name>A0A1R3H7W2_9ROSI</name>
<keyword evidence="3" id="KW-0732">Signal</keyword>
<evidence type="ECO:0000256" key="4">
    <source>
        <dbReference type="ARBA" id="ARBA00022989"/>
    </source>
</evidence>
<dbReference type="Pfam" id="PF12819">
    <property type="entry name" value="Malectin_like"/>
    <property type="match status" value="1"/>
</dbReference>
<comment type="caution">
    <text evidence="8">The sequence shown here is derived from an EMBL/GenBank/DDBJ whole genome shotgun (WGS) entry which is preliminary data.</text>
</comment>
<feature type="domain" description="Protein kinase" evidence="7">
    <location>
        <begin position="285"/>
        <end position="548"/>
    </location>
</feature>
<gene>
    <name evidence="8" type="ORF">COLO4_30561</name>
</gene>
<dbReference type="Gene3D" id="1.10.510.10">
    <property type="entry name" value="Transferase(Phosphotransferase) domain 1"/>
    <property type="match status" value="1"/>
</dbReference>
<keyword evidence="5" id="KW-0472">Membrane</keyword>
<dbReference type="EMBL" id="AWUE01020751">
    <property type="protein sequence ID" value="OMO66432.1"/>
    <property type="molecule type" value="Genomic_DNA"/>
</dbReference>
<dbReference type="FunFam" id="3.30.200.20:FF:000394">
    <property type="entry name" value="Leucine-rich repeat receptor-like protein kinase"/>
    <property type="match status" value="1"/>
</dbReference>
<dbReference type="InterPro" id="IPR011009">
    <property type="entry name" value="Kinase-like_dom_sf"/>
</dbReference>
<accession>A0A1R3H7W2</accession>
<proteinExistence type="predicted"/>
<organism evidence="8 9">
    <name type="scientific">Corchorus olitorius</name>
    <dbReference type="NCBI Taxonomy" id="93759"/>
    <lineage>
        <taxon>Eukaryota</taxon>
        <taxon>Viridiplantae</taxon>
        <taxon>Streptophyta</taxon>
        <taxon>Embryophyta</taxon>
        <taxon>Tracheophyta</taxon>
        <taxon>Spermatophyta</taxon>
        <taxon>Magnoliopsida</taxon>
        <taxon>eudicotyledons</taxon>
        <taxon>Gunneridae</taxon>
        <taxon>Pentapetalae</taxon>
        <taxon>rosids</taxon>
        <taxon>malvids</taxon>
        <taxon>Malvales</taxon>
        <taxon>Malvaceae</taxon>
        <taxon>Grewioideae</taxon>
        <taxon>Apeibeae</taxon>
        <taxon>Corchorus</taxon>
    </lineage>
</organism>
<evidence type="ECO:0000256" key="1">
    <source>
        <dbReference type="ARBA" id="ARBA00004167"/>
    </source>
</evidence>
<dbReference type="Pfam" id="PF07714">
    <property type="entry name" value="PK_Tyr_Ser-Thr"/>
    <property type="match status" value="1"/>
</dbReference>
<dbReference type="AlphaFoldDB" id="A0A1R3H7W2"/>
<dbReference type="STRING" id="93759.A0A1R3H7W2"/>
<dbReference type="PROSITE" id="PS00107">
    <property type="entry name" value="PROTEIN_KINASE_ATP"/>
    <property type="match status" value="1"/>
</dbReference>
<keyword evidence="4" id="KW-1133">Transmembrane helix</keyword>
<evidence type="ECO:0000256" key="3">
    <source>
        <dbReference type="ARBA" id="ARBA00022729"/>
    </source>
</evidence>
<evidence type="ECO:0000313" key="8">
    <source>
        <dbReference type="EMBL" id="OMO66432.1"/>
    </source>
</evidence>
<dbReference type="SUPFAM" id="SSF56112">
    <property type="entry name" value="Protein kinase-like (PK-like)"/>
    <property type="match status" value="1"/>
</dbReference>
<dbReference type="GO" id="GO:0004672">
    <property type="term" value="F:protein kinase activity"/>
    <property type="evidence" value="ECO:0007669"/>
    <property type="project" value="InterPro"/>
</dbReference>
<protein>
    <recommendedName>
        <fullName evidence="7">Protein kinase domain-containing protein</fullName>
    </recommendedName>
</protein>
<evidence type="ECO:0000259" key="7">
    <source>
        <dbReference type="PROSITE" id="PS50011"/>
    </source>
</evidence>
<evidence type="ECO:0000256" key="5">
    <source>
        <dbReference type="ARBA" id="ARBA00023136"/>
    </source>
</evidence>
<dbReference type="InterPro" id="IPR001245">
    <property type="entry name" value="Ser-Thr/Tyr_kinase_cat_dom"/>
</dbReference>
<keyword evidence="2" id="KW-0812">Transmembrane</keyword>
<keyword evidence="9" id="KW-1185">Reference proteome</keyword>